<dbReference type="CDD" id="cd00707">
    <property type="entry name" value="Pancreat_lipase_like"/>
    <property type="match status" value="1"/>
</dbReference>
<dbReference type="PANTHER" id="PTHR11610:SF190">
    <property type="entry name" value="VITELLOGENIN-3-LIKE PROTEIN"/>
    <property type="match status" value="1"/>
</dbReference>
<evidence type="ECO:0000256" key="3">
    <source>
        <dbReference type="ARBA" id="ARBA00022525"/>
    </source>
</evidence>
<reference evidence="7 8" key="1">
    <citation type="submission" date="2023-03" db="EMBL/GenBank/DDBJ databases">
        <title>Genome insight into feeding habits of ladybird beetles.</title>
        <authorList>
            <person name="Li H.-S."/>
            <person name="Huang Y.-H."/>
            <person name="Pang H."/>
        </authorList>
    </citation>
    <scope>NUCLEOTIDE SEQUENCE [LARGE SCALE GENOMIC DNA]</scope>
    <source>
        <strain evidence="7">SYSU_2023b</strain>
        <tissue evidence="7">Whole body</tissue>
    </source>
</reference>
<dbReference type="InterPro" id="IPR029058">
    <property type="entry name" value="AB_hydrolase_fold"/>
</dbReference>
<keyword evidence="5" id="KW-0732">Signal</keyword>
<proteinExistence type="inferred from homology"/>
<dbReference type="GO" id="GO:0016042">
    <property type="term" value="P:lipid catabolic process"/>
    <property type="evidence" value="ECO:0007669"/>
    <property type="project" value="TreeGrafter"/>
</dbReference>
<dbReference type="Pfam" id="PF00151">
    <property type="entry name" value="Lipase"/>
    <property type="match status" value="1"/>
</dbReference>
<dbReference type="SUPFAM" id="SSF53474">
    <property type="entry name" value="alpha/beta-Hydrolases"/>
    <property type="match status" value="1"/>
</dbReference>
<evidence type="ECO:0000313" key="8">
    <source>
        <dbReference type="Proteomes" id="UP001431783"/>
    </source>
</evidence>
<keyword evidence="8" id="KW-1185">Reference proteome</keyword>
<dbReference type="GO" id="GO:0005615">
    <property type="term" value="C:extracellular space"/>
    <property type="evidence" value="ECO:0007669"/>
    <property type="project" value="TreeGrafter"/>
</dbReference>
<evidence type="ECO:0000256" key="1">
    <source>
        <dbReference type="ARBA" id="ARBA00004613"/>
    </source>
</evidence>
<evidence type="ECO:0000256" key="4">
    <source>
        <dbReference type="RuleBase" id="RU004262"/>
    </source>
</evidence>
<feature type="domain" description="Lipase" evidence="6">
    <location>
        <begin position="49"/>
        <end position="328"/>
    </location>
</feature>
<dbReference type="InterPro" id="IPR013818">
    <property type="entry name" value="Lipase"/>
</dbReference>
<dbReference type="PANTHER" id="PTHR11610">
    <property type="entry name" value="LIPASE"/>
    <property type="match status" value="1"/>
</dbReference>
<feature type="signal peptide" evidence="5">
    <location>
        <begin position="1"/>
        <end position="16"/>
    </location>
</feature>
<dbReference type="AlphaFoldDB" id="A0AAW1V976"/>
<dbReference type="InterPro" id="IPR002334">
    <property type="entry name" value="Allerg_PlipaseA1"/>
</dbReference>
<dbReference type="Gene3D" id="3.40.50.1820">
    <property type="entry name" value="alpha/beta hydrolase"/>
    <property type="match status" value="1"/>
</dbReference>
<comment type="subcellular location">
    <subcellularLocation>
        <location evidence="1">Secreted</location>
    </subcellularLocation>
</comment>
<keyword evidence="3" id="KW-0964">Secreted</keyword>
<dbReference type="Proteomes" id="UP001431783">
    <property type="component" value="Unassembled WGS sequence"/>
</dbReference>
<sequence>MLVLVLFLSVAAVSSAHPGIHSNEFALTFPNRDDDNTLIAELLDAEKEIKAQPSDLKIYFYSRKNRNNPILIDNNDISALENSGFFNTSVRLISFTHGWLDDYTSETSTLLTDAILETDDVNVLVSDWSSFSKLGYLRAKFAVPSLGNYLGSVIDKIVAAFKISHKQFTLIGHSLGAHIAGAAGSVTEQKVDVIIGLDAALPFFSISDIDNRLDPSDADFVHAIHTAGGFLGFSTPIGHSDYFPNGGRTQKGCFFDIFRSCSHVRSVKYLAESISNKQKFWAYKCHDYSAYKKGICVTKENQSFMGSLNPDKSARGSYYLETNSASPYAMDVSPKYS</sequence>
<evidence type="ECO:0000259" key="6">
    <source>
        <dbReference type="Pfam" id="PF00151"/>
    </source>
</evidence>
<name>A0AAW1V976_9CUCU</name>
<dbReference type="EMBL" id="JARQZJ010000124">
    <property type="protein sequence ID" value="KAK9890145.1"/>
    <property type="molecule type" value="Genomic_DNA"/>
</dbReference>
<dbReference type="GO" id="GO:0016298">
    <property type="term" value="F:lipase activity"/>
    <property type="evidence" value="ECO:0007669"/>
    <property type="project" value="InterPro"/>
</dbReference>
<dbReference type="InterPro" id="IPR000734">
    <property type="entry name" value="TAG_lipase"/>
</dbReference>
<dbReference type="InterPro" id="IPR033906">
    <property type="entry name" value="Lipase_N"/>
</dbReference>
<evidence type="ECO:0000256" key="2">
    <source>
        <dbReference type="ARBA" id="ARBA00010701"/>
    </source>
</evidence>
<accession>A0AAW1V976</accession>
<organism evidence="7 8">
    <name type="scientific">Henosepilachna vigintioctopunctata</name>
    <dbReference type="NCBI Taxonomy" id="420089"/>
    <lineage>
        <taxon>Eukaryota</taxon>
        <taxon>Metazoa</taxon>
        <taxon>Ecdysozoa</taxon>
        <taxon>Arthropoda</taxon>
        <taxon>Hexapoda</taxon>
        <taxon>Insecta</taxon>
        <taxon>Pterygota</taxon>
        <taxon>Neoptera</taxon>
        <taxon>Endopterygota</taxon>
        <taxon>Coleoptera</taxon>
        <taxon>Polyphaga</taxon>
        <taxon>Cucujiformia</taxon>
        <taxon>Coccinelloidea</taxon>
        <taxon>Coccinellidae</taxon>
        <taxon>Epilachninae</taxon>
        <taxon>Epilachnini</taxon>
        <taxon>Henosepilachna</taxon>
    </lineage>
</organism>
<evidence type="ECO:0000256" key="5">
    <source>
        <dbReference type="SAM" id="SignalP"/>
    </source>
</evidence>
<protein>
    <recommendedName>
        <fullName evidence="6">Lipase domain-containing protein</fullName>
    </recommendedName>
</protein>
<feature type="chain" id="PRO_5043609754" description="Lipase domain-containing protein" evidence="5">
    <location>
        <begin position="17"/>
        <end position="337"/>
    </location>
</feature>
<comment type="caution">
    <text evidence="7">The sequence shown here is derived from an EMBL/GenBank/DDBJ whole genome shotgun (WGS) entry which is preliminary data.</text>
</comment>
<comment type="similarity">
    <text evidence="2 4">Belongs to the AB hydrolase superfamily. Lipase family.</text>
</comment>
<dbReference type="PRINTS" id="PR00821">
    <property type="entry name" value="TAGLIPASE"/>
</dbReference>
<evidence type="ECO:0000313" key="7">
    <source>
        <dbReference type="EMBL" id="KAK9890145.1"/>
    </source>
</evidence>
<dbReference type="PRINTS" id="PR00825">
    <property type="entry name" value="DOLALLERGEN"/>
</dbReference>
<gene>
    <name evidence="7" type="ORF">WA026_008951</name>
</gene>